<dbReference type="HOGENOM" id="CLU_174737_0_0_11"/>
<protein>
    <recommendedName>
        <fullName evidence="1">DUF222 domain-containing protein</fullName>
    </recommendedName>
</protein>
<dbReference type="STRING" id="710421.Mycch_5065"/>
<dbReference type="Pfam" id="PF02720">
    <property type="entry name" value="DUF222"/>
    <property type="match status" value="1"/>
</dbReference>
<evidence type="ECO:0000313" key="3">
    <source>
        <dbReference type="Proteomes" id="UP000006057"/>
    </source>
</evidence>
<accession>I4BR45</accession>
<evidence type="ECO:0000259" key="1">
    <source>
        <dbReference type="Pfam" id="PF02720"/>
    </source>
</evidence>
<dbReference type="EMBL" id="CP003053">
    <property type="protein sequence ID" value="AFM19752.1"/>
    <property type="molecule type" value="Genomic_DNA"/>
</dbReference>
<reference evidence="2 3" key="1">
    <citation type="submission" date="2012-06" db="EMBL/GenBank/DDBJ databases">
        <title>Complete sequence of chromosome of Mycobacterium chubuense NBB4.</title>
        <authorList>
            <consortium name="US DOE Joint Genome Institute"/>
            <person name="Lucas S."/>
            <person name="Han J."/>
            <person name="Lapidus A."/>
            <person name="Cheng J.-F."/>
            <person name="Goodwin L."/>
            <person name="Pitluck S."/>
            <person name="Peters L."/>
            <person name="Mikhailova N."/>
            <person name="Teshima H."/>
            <person name="Detter J.C."/>
            <person name="Han C."/>
            <person name="Tapia R."/>
            <person name="Land M."/>
            <person name="Hauser L."/>
            <person name="Kyrpides N."/>
            <person name="Ivanova N."/>
            <person name="Pagani I."/>
            <person name="Mattes T."/>
            <person name="Holmes A."/>
            <person name="Rutledge P."/>
            <person name="Paulsen I."/>
            <person name="Coleman N."/>
            <person name="Woyke T."/>
        </authorList>
    </citation>
    <scope>NUCLEOTIDE SEQUENCE [LARGE SCALE GENOMIC DNA]</scope>
    <source>
        <strain evidence="2 3">NBB4</strain>
    </source>
</reference>
<dbReference type="KEGG" id="mcb:Mycch_5065"/>
<dbReference type="Proteomes" id="UP000006057">
    <property type="component" value="Chromosome"/>
</dbReference>
<keyword evidence="3" id="KW-1185">Reference proteome</keyword>
<evidence type="ECO:0000313" key="2">
    <source>
        <dbReference type="EMBL" id="AFM19752.1"/>
    </source>
</evidence>
<dbReference type="eggNOG" id="ENOG5031QV5">
    <property type="taxonomic scope" value="Bacteria"/>
</dbReference>
<feature type="domain" description="DUF222" evidence="1">
    <location>
        <begin position="37"/>
        <end position="105"/>
    </location>
</feature>
<dbReference type="RefSeq" id="WP_014818217.1">
    <property type="nucleotide sequence ID" value="NC_018027.1"/>
</dbReference>
<name>I4BR45_MYCCN</name>
<dbReference type="PATRIC" id="fig|710421.3.peg.5049"/>
<dbReference type="InterPro" id="IPR003870">
    <property type="entry name" value="DUF222"/>
</dbReference>
<organism evidence="2 3">
    <name type="scientific">Mycolicibacterium chubuense (strain NBB4)</name>
    <name type="common">Mycobacterium chubuense</name>
    <dbReference type="NCBI Taxonomy" id="710421"/>
    <lineage>
        <taxon>Bacteria</taxon>
        <taxon>Bacillati</taxon>
        <taxon>Actinomycetota</taxon>
        <taxon>Actinomycetes</taxon>
        <taxon>Mycobacteriales</taxon>
        <taxon>Mycobacteriaceae</taxon>
        <taxon>Mycolicibacterium</taxon>
    </lineage>
</organism>
<dbReference type="AlphaFoldDB" id="I4BR45"/>
<gene>
    <name evidence="2" type="ordered locus">Mycch_5065</name>
</gene>
<sequence>MSSKNDVMSALDTVDAALRAVSGLPFHGLSPADQRALLVRLDDLTKEVAALQRRLLARMVGGPAPREFAGAPWAEVLARRLRISVGEAQRRIADAQQEAPMPKTA</sequence>
<proteinExistence type="predicted"/>
<dbReference type="OrthoDB" id="4629001at2"/>